<evidence type="ECO:0000313" key="3">
    <source>
        <dbReference type="Proteomes" id="UP001596220"/>
    </source>
</evidence>
<reference evidence="3" key="1">
    <citation type="journal article" date="2019" name="Int. J. Syst. Evol. Microbiol.">
        <title>The Global Catalogue of Microorganisms (GCM) 10K type strain sequencing project: providing services to taxonomists for standard genome sequencing and annotation.</title>
        <authorList>
            <consortium name="The Broad Institute Genomics Platform"/>
            <consortium name="The Broad Institute Genome Sequencing Center for Infectious Disease"/>
            <person name="Wu L."/>
            <person name="Ma J."/>
        </authorList>
    </citation>
    <scope>NUCLEOTIDE SEQUENCE [LARGE SCALE GENOMIC DNA]</scope>
    <source>
        <strain evidence="3">CGMCC 4.7246</strain>
    </source>
</reference>
<comment type="caution">
    <text evidence="2">The sequence shown here is derived from an EMBL/GenBank/DDBJ whole genome shotgun (WGS) entry which is preliminary data.</text>
</comment>
<protein>
    <recommendedName>
        <fullName evidence="4">Transposase</fullName>
    </recommendedName>
</protein>
<keyword evidence="3" id="KW-1185">Reference proteome</keyword>
<organism evidence="2 3">
    <name type="scientific">Saccharothrix lopnurensis</name>
    <dbReference type="NCBI Taxonomy" id="1670621"/>
    <lineage>
        <taxon>Bacteria</taxon>
        <taxon>Bacillati</taxon>
        <taxon>Actinomycetota</taxon>
        <taxon>Actinomycetes</taxon>
        <taxon>Pseudonocardiales</taxon>
        <taxon>Pseudonocardiaceae</taxon>
        <taxon>Saccharothrix</taxon>
    </lineage>
</organism>
<feature type="compositionally biased region" description="Basic and acidic residues" evidence="1">
    <location>
        <begin position="23"/>
        <end position="39"/>
    </location>
</feature>
<gene>
    <name evidence="2" type="ORF">ACFP3R_37070</name>
</gene>
<evidence type="ECO:0000313" key="2">
    <source>
        <dbReference type="EMBL" id="MFC6094906.1"/>
    </source>
</evidence>
<dbReference type="Proteomes" id="UP001596220">
    <property type="component" value="Unassembled WGS sequence"/>
</dbReference>
<name>A0ABW1PIE0_9PSEU</name>
<proteinExistence type="predicted"/>
<feature type="region of interest" description="Disordered" evidence="1">
    <location>
        <begin position="1"/>
        <end position="39"/>
    </location>
</feature>
<evidence type="ECO:0000256" key="1">
    <source>
        <dbReference type="SAM" id="MobiDB-lite"/>
    </source>
</evidence>
<dbReference type="EMBL" id="JBHSQO010000082">
    <property type="protein sequence ID" value="MFC6094906.1"/>
    <property type="molecule type" value="Genomic_DNA"/>
</dbReference>
<sequence length="93" mass="9854">MVDHRARNDVVLGRSGEALKAPGRGERYDRPTATESEELRRLRKENAELKRANEILKAASVEIADVHIASGGTCGGPRVAAPGRSCRASGSSG</sequence>
<accession>A0ABW1PIE0</accession>
<dbReference type="RefSeq" id="WP_380643648.1">
    <property type="nucleotide sequence ID" value="NZ_JBHSQO010000082.1"/>
</dbReference>
<evidence type="ECO:0008006" key="4">
    <source>
        <dbReference type="Google" id="ProtNLM"/>
    </source>
</evidence>